<reference evidence="2 3" key="1">
    <citation type="submission" date="2021-06" db="EMBL/GenBank/DDBJ databases">
        <title>Halomicroarcula sp. a new haloarchaeum isolated from saline soil.</title>
        <authorList>
            <person name="Duran-Viseras A."/>
            <person name="Sanchez-Porro C."/>
            <person name="Ventosa A."/>
        </authorList>
    </citation>
    <scope>NUCLEOTIDE SEQUENCE [LARGE SCALE GENOMIC DNA]</scope>
    <source>
        <strain evidence="2 3">F13</strain>
    </source>
</reference>
<organism evidence="2 3">
    <name type="scientific">Haloarcula rubra</name>
    <dbReference type="NCBI Taxonomy" id="2487747"/>
    <lineage>
        <taxon>Archaea</taxon>
        <taxon>Methanobacteriati</taxon>
        <taxon>Methanobacteriota</taxon>
        <taxon>Stenosarchaea group</taxon>
        <taxon>Halobacteria</taxon>
        <taxon>Halobacteriales</taxon>
        <taxon>Haloarculaceae</taxon>
        <taxon>Haloarcula</taxon>
    </lineage>
</organism>
<name>A0AAW4PX84_9EURY</name>
<protein>
    <submittedName>
        <fullName evidence="2">Uncharacterized protein</fullName>
    </submittedName>
</protein>
<gene>
    <name evidence="2" type="ORF">EGH21_19300</name>
</gene>
<accession>A0AAW4PX84</accession>
<evidence type="ECO:0000313" key="3">
    <source>
        <dbReference type="Proteomes" id="UP001430377"/>
    </source>
</evidence>
<feature type="compositionally biased region" description="Basic and acidic residues" evidence="1">
    <location>
        <begin position="22"/>
        <end position="41"/>
    </location>
</feature>
<dbReference type="RefSeq" id="WP_220620043.1">
    <property type="nucleotide sequence ID" value="NZ_RKLR01000011.1"/>
</dbReference>
<sequence>MTDRTPEFDPADLRGAASSDPKTSRDDGDCRRGDYPTKSTEDSNQCNSCSRTISAEEPQCPFCATAGVTDSPVEGQSDDEWTFGRVVVAVVDANSTYHAKALGAAALSIADDLVAGSDTSHSAVKPIADFESEPASHLTEGWPSLPAAAPLTAETGGEVLSAARTQTDWAADDATPVIYREDGTPIRDESEFDSLLADSAGMSYWVVPGLAQRYDASPDVDALIEHFEGATIEHEFACRACQTSTAHTYVGEDGVATHPYTGRAIWVCQDCGHPRHEPAAADARPDLRDRPALAEHSSVSSADATHREMVAIQTQEFDAQIAAYRERHDRYPWQ</sequence>
<dbReference type="AlphaFoldDB" id="A0AAW4PX84"/>
<proteinExistence type="predicted"/>
<evidence type="ECO:0000256" key="1">
    <source>
        <dbReference type="SAM" id="MobiDB-lite"/>
    </source>
</evidence>
<keyword evidence="3" id="KW-1185">Reference proteome</keyword>
<evidence type="ECO:0000313" key="2">
    <source>
        <dbReference type="EMBL" id="MBX0325175.1"/>
    </source>
</evidence>
<comment type="caution">
    <text evidence="2">The sequence shown here is derived from an EMBL/GenBank/DDBJ whole genome shotgun (WGS) entry which is preliminary data.</text>
</comment>
<feature type="region of interest" description="Disordered" evidence="1">
    <location>
        <begin position="1"/>
        <end position="48"/>
    </location>
</feature>
<feature type="region of interest" description="Disordered" evidence="1">
    <location>
        <begin position="277"/>
        <end position="306"/>
    </location>
</feature>
<feature type="compositionally biased region" description="Basic and acidic residues" evidence="1">
    <location>
        <begin position="277"/>
        <end position="293"/>
    </location>
</feature>
<dbReference type="EMBL" id="RKLR01000011">
    <property type="protein sequence ID" value="MBX0325175.1"/>
    <property type="molecule type" value="Genomic_DNA"/>
</dbReference>
<dbReference type="Proteomes" id="UP001430377">
    <property type="component" value="Unassembled WGS sequence"/>
</dbReference>